<dbReference type="AlphaFoldDB" id="L2GVY0"/>
<organism evidence="1 2">
    <name type="scientific">Vavraia culicis (isolate floridensis)</name>
    <name type="common">Microsporidian parasite</name>
    <dbReference type="NCBI Taxonomy" id="948595"/>
    <lineage>
        <taxon>Eukaryota</taxon>
        <taxon>Fungi</taxon>
        <taxon>Fungi incertae sedis</taxon>
        <taxon>Microsporidia</taxon>
        <taxon>Pleistophoridae</taxon>
        <taxon>Vavraia</taxon>
    </lineage>
</organism>
<dbReference type="EMBL" id="GL877412">
    <property type="protein sequence ID" value="ELA47789.1"/>
    <property type="molecule type" value="Genomic_DNA"/>
</dbReference>
<dbReference type="OMA" id="IHTEVEC"/>
<keyword evidence="2" id="KW-1185">Reference proteome</keyword>
<evidence type="ECO:0000313" key="1">
    <source>
        <dbReference type="EMBL" id="ELA47789.1"/>
    </source>
</evidence>
<gene>
    <name evidence="1" type="ORF">VCUG_00750</name>
</gene>
<protein>
    <submittedName>
        <fullName evidence="1">Uncharacterized protein</fullName>
    </submittedName>
</protein>
<sequence length="326" mass="38854">MKELFERKQNLRSKNSHLYLQARKEVQNNLELYKNAMLVYEQMKTGAYNTDWVFELPIQRLNSVIKVLEGSVCTYYERVFFPIEKIRCFLTKEYSDEWKDPFDCEGALRLLHVYTVLRDTIARKKDEFGTKDRLCADTHRVCAEMDCFGSCDDIFHAEVDMINDMVSLFSGDAFISKSRADVQSWDIPDELKVRYAAPFRLKLKKTHFKRFKLCHKLTFIEEFVRTMKNESTTVYETLLSFKFNDRFRSVQFIENGCGSDDEMAEIIRKRMPVIERAIFERLDDEYKSVLFLGYVMHACPGLLSAVHFEHLKDSRYYYFVKWMEYQ</sequence>
<evidence type="ECO:0000313" key="2">
    <source>
        <dbReference type="Proteomes" id="UP000011081"/>
    </source>
</evidence>
<dbReference type="Proteomes" id="UP000011081">
    <property type="component" value="Unassembled WGS sequence"/>
</dbReference>
<reference evidence="2" key="1">
    <citation type="submission" date="2011-03" db="EMBL/GenBank/DDBJ databases">
        <title>The genome sequence of Vavraia culicis strain floridensis.</title>
        <authorList>
            <consortium name="The Broad Institute Genome Sequencing Platform"/>
            <person name="Cuomo C."/>
            <person name="Becnel J."/>
            <person name="Sanscrainte N."/>
            <person name="Young S.K."/>
            <person name="Zeng Q."/>
            <person name="Gargeya S."/>
            <person name="Fitzgerald M."/>
            <person name="Haas B."/>
            <person name="Abouelleil A."/>
            <person name="Alvarado L."/>
            <person name="Arachchi H.M."/>
            <person name="Berlin A."/>
            <person name="Chapman S.B."/>
            <person name="Gearin G."/>
            <person name="Goldberg J."/>
            <person name="Griggs A."/>
            <person name="Gujja S."/>
            <person name="Hansen M."/>
            <person name="Heiman D."/>
            <person name="Howarth C."/>
            <person name="Larimer J."/>
            <person name="Lui A."/>
            <person name="MacDonald P.J.P."/>
            <person name="McCowen C."/>
            <person name="Montmayeur A."/>
            <person name="Murphy C."/>
            <person name="Neiman D."/>
            <person name="Pearson M."/>
            <person name="Priest M."/>
            <person name="Roberts A."/>
            <person name="Saif S."/>
            <person name="Shea T."/>
            <person name="Sisk P."/>
            <person name="Stolte C."/>
            <person name="Sykes S."/>
            <person name="Wortman J."/>
            <person name="Nusbaum C."/>
            <person name="Birren B."/>
        </authorList>
    </citation>
    <scope>NUCLEOTIDE SEQUENCE [LARGE SCALE GENOMIC DNA]</scope>
    <source>
        <strain evidence="2">floridensis</strain>
    </source>
</reference>
<accession>L2GVY0</accession>
<dbReference type="InParanoid" id="L2GVY0"/>
<dbReference type="GeneID" id="19878635"/>
<dbReference type="OrthoDB" id="10333653at2759"/>
<dbReference type="VEuPathDB" id="MicrosporidiaDB:VCUG_00750"/>
<dbReference type="RefSeq" id="XP_008073772.1">
    <property type="nucleotide sequence ID" value="XM_008075581.1"/>
</dbReference>
<name>L2GVY0_VAVCU</name>
<proteinExistence type="predicted"/>
<dbReference type="HOGENOM" id="CLU_853100_0_0_1"/>